<dbReference type="OrthoDB" id="270167at2759"/>
<dbReference type="SMART" id="SM00066">
    <property type="entry name" value="GAL4"/>
    <property type="match status" value="1"/>
</dbReference>
<feature type="domain" description="Zn(2)-C6 fungal-type" evidence="7">
    <location>
        <begin position="16"/>
        <end position="46"/>
    </location>
</feature>
<dbReference type="GeneID" id="8099910"/>
<dbReference type="SMART" id="SM00906">
    <property type="entry name" value="Fungal_trans"/>
    <property type="match status" value="1"/>
</dbReference>
<dbReference type="PANTHER" id="PTHR47338">
    <property type="entry name" value="ZN(II)2CYS6 TRANSCRIPTION FACTOR (EUROFUNG)-RELATED"/>
    <property type="match status" value="1"/>
</dbReference>
<evidence type="ECO:0000313" key="9">
    <source>
        <dbReference type="Proteomes" id="UP000001745"/>
    </source>
</evidence>
<dbReference type="InterPro" id="IPR001138">
    <property type="entry name" value="Zn2Cys6_DnaBD"/>
</dbReference>
<dbReference type="EMBL" id="EQ962657">
    <property type="protein sequence ID" value="EED14623.1"/>
    <property type="molecule type" value="Genomic_DNA"/>
</dbReference>
<keyword evidence="6" id="KW-0539">Nucleus</keyword>
<dbReference type="VEuPathDB" id="FungiDB:TSTA_041020"/>
<keyword evidence="4" id="KW-0238">DNA-binding</keyword>
<dbReference type="HOGENOM" id="CLU_023880_2_0_1"/>
<dbReference type="InterPro" id="IPR050815">
    <property type="entry name" value="TF_fung"/>
</dbReference>
<dbReference type="PhylomeDB" id="B8MID9"/>
<dbReference type="AlphaFoldDB" id="B8MID9"/>
<dbReference type="PANTHER" id="PTHR47338:SF20">
    <property type="entry name" value="ZN(II)2CYS6 TRANSCRIPTION FACTOR (EUROFUNG)"/>
    <property type="match status" value="1"/>
</dbReference>
<dbReference type="eggNOG" id="ENOG502SID0">
    <property type="taxonomic scope" value="Eukaryota"/>
</dbReference>
<dbReference type="GO" id="GO:0006351">
    <property type="term" value="P:DNA-templated transcription"/>
    <property type="evidence" value="ECO:0007669"/>
    <property type="project" value="InterPro"/>
</dbReference>
<name>B8MID9_TALSN</name>
<dbReference type="STRING" id="441959.B8MID9"/>
<reference evidence="9" key="1">
    <citation type="journal article" date="2015" name="Genome Announc.">
        <title>Genome sequence of the AIDS-associated pathogen Penicillium marneffei (ATCC18224) and its near taxonomic relative Talaromyces stipitatus (ATCC10500).</title>
        <authorList>
            <person name="Nierman W.C."/>
            <person name="Fedorova-Abrams N.D."/>
            <person name="Andrianopoulos A."/>
        </authorList>
    </citation>
    <scope>NUCLEOTIDE SEQUENCE [LARGE SCALE GENOMIC DNA]</scope>
    <source>
        <strain evidence="9">ATCC 10500 / CBS 375.48 / QM 6759 / NRRL 1006</strain>
    </source>
</reference>
<dbReference type="PROSITE" id="PS00463">
    <property type="entry name" value="ZN2_CY6_FUNGAL_1"/>
    <property type="match status" value="1"/>
</dbReference>
<evidence type="ECO:0000256" key="1">
    <source>
        <dbReference type="ARBA" id="ARBA00004123"/>
    </source>
</evidence>
<evidence type="ECO:0000256" key="3">
    <source>
        <dbReference type="ARBA" id="ARBA00023015"/>
    </source>
</evidence>
<evidence type="ECO:0000256" key="5">
    <source>
        <dbReference type="ARBA" id="ARBA00023163"/>
    </source>
</evidence>
<dbReference type="GO" id="GO:0005634">
    <property type="term" value="C:nucleus"/>
    <property type="evidence" value="ECO:0007669"/>
    <property type="project" value="UniProtKB-SubCell"/>
</dbReference>
<protein>
    <submittedName>
        <fullName evidence="8">Fungal specific transcription factor, putative</fullName>
    </submittedName>
</protein>
<dbReference type="Pfam" id="PF04082">
    <property type="entry name" value="Fungal_trans"/>
    <property type="match status" value="1"/>
</dbReference>
<dbReference type="GO" id="GO:0008270">
    <property type="term" value="F:zinc ion binding"/>
    <property type="evidence" value="ECO:0007669"/>
    <property type="project" value="InterPro"/>
</dbReference>
<evidence type="ECO:0000256" key="6">
    <source>
        <dbReference type="ARBA" id="ARBA00023242"/>
    </source>
</evidence>
<keyword evidence="2" id="KW-0479">Metal-binding</keyword>
<evidence type="ECO:0000259" key="7">
    <source>
        <dbReference type="PROSITE" id="PS50048"/>
    </source>
</evidence>
<dbReference type="InParanoid" id="B8MID9"/>
<comment type="subcellular location">
    <subcellularLocation>
        <location evidence="1">Nucleus</location>
    </subcellularLocation>
</comment>
<keyword evidence="3" id="KW-0805">Transcription regulation</keyword>
<dbReference type="InterPro" id="IPR036864">
    <property type="entry name" value="Zn2-C6_fun-type_DNA-bd_sf"/>
</dbReference>
<dbReference type="OMA" id="FAYRICG"/>
<dbReference type="Gene3D" id="4.10.240.10">
    <property type="entry name" value="Zn(2)-C6 fungal-type DNA-binding domain"/>
    <property type="match status" value="1"/>
</dbReference>
<dbReference type="RefSeq" id="XP_002484576.1">
    <property type="nucleotide sequence ID" value="XM_002484531.1"/>
</dbReference>
<dbReference type="PROSITE" id="PS50048">
    <property type="entry name" value="ZN2_CY6_FUNGAL_2"/>
    <property type="match status" value="1"/>
</dbReference>
<dbReference type="Proteomes" id="UP000001745">
    <property type="component" value="Unassembled WGS sequence"/>
</dbReference>
<dbReference type="CDD" id="cd00067">
    <property type="entry name" value="GAL4"/>
    <property type="match status" value="1"/>
</dbReference>
<gene>
    <name evidence="8" type="ORF">TSTA_041020</name>
</gene>
<sequence length="506" mass="56708">MKTPGTGSSANHARYVCRSCKTRKRKCNKALPGCSSCSKRNVTCEYSRPNSIRHSAFSSASSDLQWNRLSVDEGTPSLPEVQAVNFPTLLFLDPSILQHGHLEIPSPATSVPQHILRLIGDLDDIHTTASKFFDHIHLWMPFISRKRFYDIHIRTVPPSKPDVILLLLCLKLITSFPPANPRDPRTPLYHAAKHFFLDLEGDVTLSLLILQAGVLLALYEIGHGIYPAAFLTIGTCARYAHALGISVSRAVESRKVITLVELEERRRVWWAIVILDRFVSIGCPGRPFVTAEPELDELLPADDAAWDRGVINPDNLTTLSEPLSGHMSRFALLCQAARLLGQVLLHLSSDSVEDDNVWMQLDRTLQSMLAASLDVDVPDDDQIGFIYSTLVALHTPWLASSSGSNIQRSLRAREVMQQITARVKMNLSERQCFVGRNPDDMSHWGLFFAYRICAYHICSRGKKPLEPDLVEMVRSMREAFSMIDVRWNVAGVYLKLLEAQEAMSLS</sequence>
<dbReference type="Pfam" id="PF00172">
    <property type="entry name" value="Zn_clus"/>
    <property type="match status" value="1"/>
</dbReference>
<keyword evidence="9" id="KW-1185">Reference proteome</keyword>
<organism evidence="8 9">
    <name type="scientific">Talaromyces stipitatus (strain ATCC 10500 / CBS 375.48 / QM 6759 / NRRL 1006)</name>
    <name type="common">Penicillium stipitatum</name>
    <dbReference type="NCBI Taxonomy" id="441959"/>
    <lineage>
        <taxon>Eukaryota</taxon>
        <taxon>Fungi</taxon>
        <taxon>Dikarya</taxon>
        <taxon>Ascomycota</taxon>
        <taxon>Pezizomycotina</taxon>
        <taxon>Eurotiomycetes</taxon>
        <taxon>Eurotiomycetidae</taxon>
        <taxon>Eurotiales</taxon>
        <taxon>Trichocomaceae</taxon>
        <taxon>Talaromyces</taxon>
        <taxon>Talaromyces sect. Talaromyces</taxon>
    </lineage>
</organism>
<evidence type="ECO:0000256" key="2">
    <source>
        <dbReference type="ARBA" id="ARBA00022723"/>
    </source>
</evidence>
<dbReference type="CDD" id="cd12148">
    <property type="entry name" value="fungal_TF_MHR"/>
    <property type="match status" value="1"/>
</dbReference>
<evidence type="ECO:0000313" key="8">
    <source>
        <dbReference type="EMBL" id="EED14623.1"/>
    </source>
</evidence>
<keyword evidence="5" id="KW-0804">Transcription</keyword>
<evidence type="ECO:0000256" key="4">
    <source>
        <dbReference type="ARBA" id="ARBA00023125"/>
    </source>
</evidence>
<dbReference type="GO" id="GO:0003677">
    <property type="term" value="F:DNA binding"/>
    <property type="evidence" value="ECO:0007669"/>
    <property type="project" value="UniProtKB-KW"/>
</dbReference>
<dbReference type="GO" id="GO:0000981">
    <property type="term" value="F:DNA-binding transcription factor activity, RNA polymerase II-specific"/>
    <property type="evidence" value="ECO:0007669"/>
    <property type="project" value="InterPro"/>
</dbReference>
<proteinExistence type="predicted"/>
<dbReference type="InterPro" id="IPR007219">
    <property type="entry name" value="XnlR_reg_dom"/>
</dbReference>
<dbReference type="SUPFAM" id="SSF57701">
    <property type="entry name" value="Zn2/Cys6 DNA-binding domain"/>
    <property type="match status" value="1"/>
</dbReference>
<accession>B8MID9</accession>